<name>A0ABY5HRG6_9SPIR</name>
<proteinExistence type="predicted"/>
<keyword evidence="2" id="KW-1185">Reference proteome</keyword>
<evidence type="ECO:0008006" key="3">
    <source>
        <dbReference type="Google" id="ProtNLM"/>
    </source>
</evidence>
<organism evidence="1 2">
    <name type="scientific">Treponema putidum</name>
    <dbReference type="NCBI Taxonomy" id="221027"/>
    <lineage>
        <taxon>Bacteria</taxon>
        <taxon>Pseudomonadati</taxon>
        <taxon>Spirochaetota</taxon>
        <taxon>Spirochaetia</taxon>
        <taxon>Spirochaetales</taxon>
        <taxon>Treponemataceae</taxon>
        <taxon>Treponema</taxon>
    </lineage>
</organism>
<reference evidence="1" key="1">
    <citation type="submission" date="2019-04" db="EMBL/GenBank/DDBJ databases">
        <title>Whole genome sequencing of oral phylogroup 2 treponemes.</title>
        <authorList>
            <person name="Chan Y."/>
            <person name="Zeng H.H."/>
            <person name="Yu X.L."/>
            <person name="Leung W.K."/>
            <person name="Watt R.M."/>
        </authorList>
    </citation>
    <scope>NUCLEOTIDE SEQUENCE</scope>
    <source>
        <strain evidence="1">OMZ 847</strain>
    </source>
</reference>
<dbReference type="Proteomes" id="UP001059401">
    <property type="component" value="Chromosome"/>
</dbReference>
<accession>A0ABY5HRG6</accession>
<sequence>MSLGNIIRLWENFKNASFEFMQVVGGSMDNIDTWMESFAQILVKEYYGGEWLSRSDYADIKLKDGKKVKVKAQCESSLYIKTGMSVDNWDFDLLVVILFNKKGEVIKALEFDVEKTKAGLTKYCDKDSLVLSFIKDVPEEMEEARPDEGVKNIIREIQNIIDSELSSMPDNNTPEKNTGEISYYSIFIDDIKYKYFYYDGTEDSLKKLYEFAGGSKVFICEDNCDGKIIKFSDDNEEVKAGDYFVKDSYGSLFHILTKQVFNEIFITLEDNKCIPRHIPDDYIWVCTEFDGTEKTAEDIAYEFGDDYEINDGVLCFETEEYGNVQLSKGDCMMVNPESGEKIFGRGYPVYIVSLRNAGGHSSYNEIELA</sequence>
<dbReference type="RefSeq" id="WP_255805760.1">
    <property type="nucleotide sequence ID" value="NZ_CP038802.1"/>
</dbReference>
<gene>
    <name evidence="1" type="ORF">E4N76_01025</name>
</gene>
<evidence type="ECO:0000313" key="2">
    <source>
        <dbReference type="Proteomes" id="UP001059401"/>
    </source>
</evidence>
<protein>
    <recommendedName>
        <fullName evidence="3">DUF4365 domain-containing protein</fullName>
    </recommendedName>
</protein>
<dbReference type="EMBL" id="CP038802">
    <property type="protein sequence ID" value="UTY27725.1"/>
    <property type="molecule type" value="Genomic_DNA"/>
</dbReference>
<evidence type="ECO:0000313" key="1">
    <source>
        <dbReference type="EMBL" id="UTY27725.1"/>
    </source>
</evidence>